<dbReference type="InParanoid" id="A0A251UGV2"/>
<evidence type="ECO:0000256" key="1">
    <source>
        <dbReference type="SAM" id="MobiDB-lite"/>
    </source>
</evidence>
<keyword evidence="3" id="KW-0548">Nucleotidyltransferase</keyword>
<evidence type="ECO:0000313" key="4">
    <source>
        <dbReference type="Proteomes" id="UP000215914"/>
    </source>
</evidence>
<feature type="domain" description="Reverse transcriptase Ty1/copia-type" evidence="2">
    <location>
        <begin position="226"/>
        <end position="465"/>
    </location>
</feature>
<dbReference type="PANTHER" id="PTHR11439">
    <property type="entry name" value="GAG-POL-RELATED RETROTRANSPOSON"/>
    <property type="match status" value="1"/>
</dbReference>
<evidence type="ECO:0000259" key="2">
    <source>
        <dbReference type="Pfam" id="PF07727"/>
    </source>
</evidence>
<keyword evidence="3" id="KW-0695">RNA-directed DNA polymerase</keyword>
<dbReference type="AlphaFoldDB" id="A0A251UGV2"/>
<dbReference type="InterPro" id="IPR043502">
    <property type="entry name" value="DNA/RNA_pol_sf"/>
</dbReference>
<name>A0A251UGV2_HELAN</name>
<feature type="region of interest" description="Disordered" evidence="1">
    <location>
        <begin position="67"/>
        <end position="91"/>
    </location>
</feature>
<protein>
    <submittedName>
        <fullName evidence="3">Putative reverse transcriptase, RNA-dependent DNA polymerase</fullName>
    </submittedName>
</protein>
<keyword evidence="4" id="KW-1185">Reference proteome</keyword>
<dbReference type="InterPro" id="IPR013103">
    <property type="entry name" value="RVT_2"/>
</dbReference>
<dbReference type="CDD" id="cd09272">
    <property type="entry name" value="RNase_HI_RT_Ty1"/>
    <property type="match status" value="1"/>
</dbReference>
<dbReference type="SUPFAM" id="SSF56672">
    <property type="entry name" value="DNA/RNA polymerases"/>
    <property type="match status" value="1"/>
</dbReference>
<reference evidence="4" key="1">
    <citation type="journal article" date="2017" name="Nature">
        <title>The sunflower genome provides insights into oil metabolism, flowering and Asterid evolution.</title>
        <authorList>
            <person name="Badouin H."/>
            <person name="Gouzy J."/>
            <person name="Grassa C.J."/>
            <person name="Murat F."/>
            <person name="Staton S.E."/>
            <person name="Cottret L."/>
            <person name="Lelandais-Briere C."/>
            <person name="Owens G.L."/>
            <person name="Carrere S."/>
            <person name="Mayjonade B."/>
            <person name="Legrand L."/>
            <person name="Gill N."/>
            <person name="Kane N.C."/>
            <person name="Bowers J.E."/>
            <person name="Hubner S."/>
            <person name="Bellec A."/>
            <person name="Berard A."/>
            <person name="Berges H."/>
            <person name="Blanchet N."/>
            <person name="Boniface M.C."/>
            <person name="Brunel D."/>
            <person name="Catrice O."/>
            <person name="Chaidir N."/>
            <person name="Claudel C."/>
            <person name="Donnadieu C."/>
            <person name="Faraut T."/>
            <person name="Fievet G."/>
            <person name="Helmstetter N."/>
            <person name="King M."/>
            <person name="Knapp S.J."/>
            <person name="Lai Z."/>
            <person name="Le Paslier M.C."/>
            <person name="Lippi Y."/>
            <person name="Lorenzon L."/>
            <person name="Mandel J.R."/>
            <person name="Marage G."/>
            <person name="Marchand G."/>
            <person name="Marquand E."/>
            <person name="Bret-Mestries E."/>
            <person name="Morien E."/>
            <person name="Nambeesan S."/>
            <person name="Nguyen T."/>
            <person name="Pegot-Espagnet P."/>
            <person name="Pouilly N."/>
            <person name="Raftis F."/>
            <person name="Sallet E."/>
            <person name="Schiex T."/>
            <person name="Thomas J."/>
            <person name="Vandecasteele C."/>
            <person name="Vares D."/>
            <person name="Vear F."/>
            <person name="Vautrin S."/>
            <person name="Crespi M."/>
            <person name="Mangin B."/>
            <person name="Burke J.M."/>
            <person name="Salse J."/>
            <person name="Munos S."/>
            <person name="Vincourt P."/>
            <person name="Rieseberg L.H."/>
            <person name="Langlade N.B."/>
        </authorList>
    </citation>
    <scope>NUCLEOTIDE SEQUENCE [LARGE SCALE GENOMIC DNA]</scope>
    <source>
        <strain evidence="4">cv. SF193</strain>
    </source>
</reference>
<proteinExistence type="predicted"/>
<dbReference type="PANTHER" id="PTHR11439:SF495">
    <property type="entry name" value="REVERSE TRANSCRIPTASE, RNA-DEPENDENT DNA POLYMERASE-RELATED"/>
    <property type="match status" value="1"/>
</dbReference>
<dbReference type="GO" id="GO:0003964">
    <property type="term" value="F:RNA-directed DNA polymerase activity"/>
    <property type="evidence" value="ECO:0007669"/>
    <property type="project" value="UniProtKB-KW"/>
</dbReference>
<dbReference type="Proteomes" id="UP000215914">
    <property type="component" value="Chromosome 7"/>
</dbReference>
<dbReference type="Pfam" id="PF07727">
    <property type="entry name" value="RVT_2"/>
    <property type="match status" value="1"/>
</dbReference>
<keyword evidence="3" id="KW-0808">Transferase</keyword>
<sequence length="704" mass="79892">MFDYDGLFDSFNLPTFDEESAAARMLFESDNATVSPLVRPVLVDPQGSSSVNNTVQNEVFEDAADYNESSEDDEYHDAAEGSSAPVAPVQGASVDTPHVQNVDTAEGNASTSTHIPGVELVVDLNLNNLGINSRVSENPEMRIHNIHPQQNIIGDVQRGVQTRNQLRNNQNAGLYSAIRESGLQNDWSFACYVSQEEPKSWKEALKDNAWVEAMQEELQQFQKLGVWKLVERPENYKKIGTRWVFKCKKDDRGVVIRNKARLVVQGFRQIEGIDYNEVYAPVARLEAIRIFLAYASFKGFKVYQMDVKSAFLHGIVQEEVYVERPLGFEDPVHPDRVWLLNKALYGLHQAPRAWYATLSNYLLENGFRRGLIDCTLIKEHNGDLLLVQVYVDDIIFGSTNESLCRKFERIMQEKFEMSAMGEMNFFLGLQVQQTESGIFIHQTKYVGDILSRFQMSDATPIGTPLPQNHGITLDLKGESINSSYYRAMIGSLMYLTASRPDIMYPTCLLARYQANPKASHLSAAKKIFRYLKGCPDTGLWYPRDDSFDLTAYSDSDFSGCKIDDKSTTAGCQFLGSRLVTWQCKKQTCVATSTCEAEYIAASSCCSQVLWIQQQMRDYGFEFLSTPIFVDNNAALQITRNLVQHSKTKHIEIKYHFIRDCFDKKLIDVVHIPTDHQRADLFTKAFDKSRFDYLLLVNGIKVIPE</sequence>
<dbReference type="OMA" id="KFERIMQ"/>
<organism evidence="3 4">
    <name type="scientific">Helianthus annuus</name>
    <name type="common">Common sunflower</name>
    <dbReference type="NCBI Taxonomy" id="4232"/>
    <lineage>
        <taxon>Eukaryota</taxon>
        <taxon>Viridiplantae</taxon>
        <taxon>Streptophyta</taxon>
        <taxon>Embryophyta</taxon>
        <taxon>Tracheophyta</taxon>
        <taxon>Spermatophyta</taxon>
        <taxon>Magnoliopsida</taxon>
        <taxon>eudicotyledons</taxon>
        <taxon>Gunneridae</taxon>
        <taxon>Pentapetalae</taxon>
        <taxon>asterids</taxon>
        <taxon>campanulids</taxon>
        <taxon>Asterales</taxon>
        <taxon>Asteraceae</taxon>
        <taxon>Asteroideae</taxon>
        <taxon>Heliantheae alliance</taxon>
        <taxon>Heliantheae</taxon>
        <taxon>Helianthus</taxon>
    </lineage>
</organism>
<gene>
    <name evidence="3" type="ORF">HannXRQ_Chr07g0205291</name>
</gene>
<dbReference type="EMBL" id="CM007896">
    <property type="protein sequence ID" value="OTG21541.1"/>
    <property type="molecule type" value="Genomic_DNA"/>
</dbReference>
<evidence type="ECO:0000313" key="3">
    <source>
        <dbReference type="EMBL" id="OTG21541.1"/>
    </source>
</evidence>
<accession>A0A251UGV2</accession>
<dbReference type="STRING" id="4232.A0A251UGV2"/>